<dbReference type="PANTHER" id="PTHR23308">
    <property type="entry name" value="NUCLEAR INHIBITOR OF PROTEIN PHOSPHATASE-1"/>
    <property type="match status" value="1"/>
</dbReference>
<dbReference type="HOGENOM" id="CLU_915069_0_0_3"/>
<dbReference type="Gene3D" id="2.60.200.20">
    <property type="match status" value="1"/>
</dbReference>
<dbReference type="InterPro" id="IPR000253">
    <property type="entry name" value="FHA_dom"/>
</dbReference>
<dbReference type="Pfam" id="PF00498">
    <property type="entry name" value="FHA"/>
    <property type="match status" value="1"/>
</dbReference>
<gene>
    <name evidence="2" type="ordered locus">Cyan7425_1079</name>
</gene>
<evidence type="ECO:0000259" key="1">
    <source>
        <dbReference type="PROSITE" id="PS50006"/>
    </source>
</evidence>
<protein>
    <submittedName>
        <fullName evidence="2">FHA domain containing protein</fullName>
    </submittedName>
</protein>
<dbReference type="InterPro" id="IPR011006">
    <property type="entry name" value="CheY-like_superfamily"/>
</dbReference>
<dbReference type="KEGG" id="cyn:Cyan7425_1079"/>
<dbReference type="PROSITE" id="PS50006">
    <property type="entry name" value="FHA_DOMAIN"/>
    <property type="match status" value="1"/>
</dbReference>
<dbReference type="InterPro" id="IPR008984">
    <property type="entry name" value="SMAD_FHA_dom_sf"/>
</dbReference>
<dbReference type="SUPFAM" id="SSF52172">
    <property type="entry name" value="CheY-like"/>
    <property type="match status" value="1"/>
</dbReference>
<dbReference type="AlphaFoldDB" id="B8HY26"/>
<accession>B8HY26</accession>
<dbReference type="InterPro" id="IPR050923">
    <property type="entry name" value="Cell_Proc_Reg/RNA_Proc"/>
</dbReference>
<evidence type="ECO:0000313" key="2">
    <source>
        <dbReference type="EMBL" id="ACL43465.1"/>
    </source>
</evidence>
<name>B8HY26_CYAP4</name>
<dbReference type="SUPFAM" id="SSF49879">
    <property type="entry name" value="SMAD/FHA domain"/>
    <property type="match status" value="1"/>
</dbReference>
<dbReference type="CDD" id="cd00156">
    <property type="entry name" value="REC"/>
    <property type="match status" value="1"/>
</dbReference>
<reference evidence="2" key="1">
    <citation type="submission" date="2009-01" db="EMBL/GenBank/DDBJ databases">
        <title>Complete sequence of chromosome Cyanothece sp. PCC 7425.</title>
        <authorList>
            <consortium name="US DOE Joint Genome Institute"/>
            <person name="Lucas S."/>
            <person name="Copeland A."/>
            <person name="Lapidus A."/>
            <person name="Glavina del Rio T."/>
            <person name="Dalin E."/>
            <person name="Tice H."/>
            <person name="Bruce D."/>
            <person name="Goodwin L."/>
            <person name="Pitluck S."/>
            <person name="Sims D."/>
            <person name="Meineke L."/>
            <person name="Brettin T."/>
            <person name="Detter J.C."/>
            <person name="Han C."/>
            <person name="Larimer F."/>
            <person name="Land M."/>
            <person name="Hauser L."/>
            <person name="Kyrpides N."/>
            <person name="Ovchinnikova G."/>
            <person name="Liberton M."/>
            <person name="Stoeckel J."/>
            <person name="Banerjee A."/>
            <person name="Singh A."/>
            <person name="Page L."/>
            <person name="Sato H."/>
            <person name="Zhao L."/>
            <person name="Sherman L."/>
            <person name="Pakrasi H."/>
            <person name="Richardson P."/>
        </authorList>
    </citation>
    <scope>NUCLEOTIDE SEQUENCE</scope>
    <source>
        <strain evidence="2">PCC 7425</strain>
    </source>
</reference>
<dbReference type="EMBL" id="CP001344">
    <property type="protein sequence ID" value="ACL43465.1"/>
    <property type="molecule type" value="Genomic_DNA"/>
</dbReference>
<feature type="domain" description="FHA" evidence="1">
    <location>
        <begin position="62"/>
        <end position="111"/>
    </location>
</feature>
<dbReference type="STRING" id="395961.Cyan7425_1079"/>
<proteinExistence type="predicted"/>
<sequence length="317" mass="35796">MVPLNSKDMRKDTYIPEMSPKVESGKGNFLRRVEPFWASPRPRLVMHSKSFEYSISLQGQRWRLGRHRDNDIIVPDRWVSRHHALLECTPGGFSFSDLGSYNGSFVNHRRIDQEVVLQTGDWLAIGHTDFSFLYPVTTAVLLAESTSKPPVVIRKPPVVALAQSAKAQGEIWREILSSQGISVLWVGAGLKPTEILAHLQALGQPQPDLLLIDIGSCEENPFDFCDWFRQTYPNLEVILTAHVRSYVLEAESRWAKRQGAKEFFPGFNKDSLRADLDMIAERVALILEVLNLPSVDLVALEFTLSGLQSAHVRETLH</sequence>
<dbReference type="CDD" id="cd00060">
    <property type="entry name" value="FHA"/>
    <property type="match status" value="1"/>
</dbReference>
<organism evidence="2">
    <name type="scientific">Cyanothece sp. (strain PCC 7425 / ATCC 29141)</name>
    <dbReference type="NCBI Taxonomy" id="395961"/>
    <lineage>
        <taxon>Bacteria</taxon>
        <taxon>Bacillati</taxon>
        <taxon>Cyanobacteriota</taxon>
        <taxon>Cyanophyceae</taxon>
        <taxon>Gomontiellales</taxon>
        <taxon>Cyanothecaceae</taxon>
        <taxon>Cyanothece</taxon>
    </lineage>
</organism>
<dbReference type="Gene3D" id="3.40.50.2300">
    <property type="match status" value="1"/>
</dbReference>
<dbReference type="SMART" id="SM00240">
    <property type="entry name" value="FHA"/>
    <property type="match status" value="1"/>
</dbReference>
<dbReference type="eggNOG" id="COG1716">
    <property type="taxonomic scope" value="Bacteria"/>
</dbReference>